<protein>
    <submittedName>
        <fullName evidence="1">Uncharacterized protein</fullName>
    </submittedName>
</protein>
<name>A0ACC4D1H0_POPAL</name>
<accession>A0ACC4D1H0</accession>
<keyword evidence="2" id="KW-1185">Reference proteome</keyword>
<dbReference type="EMBL" id="RCHU02000001">
    <property type="protein sequence ID" value="KAL3610596.1"/>
    <property type="molecule type" value="Genomic_DNA"/>
</dbReference>
<evidence type="ECO:0000313" key="1">
    <source>
        <dbReference type="EMBL" id="KAL3610596.1"/>
    </source>
</evidence>
<sequence length="123" mass="13398">MAELSLSSTGVFLLVIWLMSMVFVYILVVVIPYSAVLYSTLNGGDWKDGDALGLCLYVLIFLLSCTGYIVVNVPCTATYLPVSVDGYAATTPVDVCFLLFSLSDWINSLLDNRGACSLFLDFV</sequence>
<dbReference type="Proteomes" id="UP000309997">
    <property type="component" value="Unassembled WGS sequence"/>
</dbReference>
<comment type="caution">
    <text evidence="1">The sequence shown here is derived from an EMBL/GenBank/DDBJ whole genome shotgun (WGS) entry which is preliminary data.</text>
</comment>
<evidence type="ECO:0000313" key="2">
    <source>
        <dbReference type="Proteomes" id="UP000309997"/>
    </source>
</evidence>
<gene>
    <name evidence="1" type="ORF">D5086_001616</name>
</gene>
<organism evidence="1 2">
    <name type="scientific">Populus alba</name>
    <name type="common">White poplar</name>
    <dbReference type="NCBI Taxonomy" id="43335"/>
    <lineage>
        <taxon>Eukaryota</taxon>
        <taxon>Viridiplantae</taxon>
        <taxon>Streptophyta</taxon>
        <taxon>Embryophyta</taxon>
        <taxon>Tracheophyta</taxon>
        <taxon>Spermatophyta</taxon>
        <taxon>Magnoliopsida</taxon>
        <taxon>eudicotyledons</taxon>
        <taxon>Gunneridae</taxon>
        <taxon>Pentapetalae</taxon>
        <taxon>rosids</taxon>
        <taxon>fabids</taxon>
        <taxon>Malpighiales</taxon>
        <taxon>Salicaceae</taxon>
        <taxon>Saliceae</taxon>
        <taxon>Populus</taxon>
    </lineage>
</organism>
<reference evidence="1 2" key="1">
    <citation type="journal article" date="2024" name="Plant Biotechnol. J.">
        <title>Genome and CRISPR/Cas9 system of a widespread forest tree (Populus alba) in the world.</title>
        <authorList>
            <person name="Liu Y.J."/>
            <person name="Jiang P.F."/>
            <person name="Han X.M."/>
            <person name="Li X.Y."/>
            <person name="Wang H.M."/>
            <person name="Wang Y.J."/>
            <person name="Wang X.X."/>
            <person name="Zeng Q.Y."/>
        </authorList>
    </citation>
    <scope>NUCLEOTIDE SEQUENCE [LARGE SCALE GENOMIC DNA]</scope>
    <source>
        <strain evidence="2">cv. PAL-ZL1</strain>
    </source>
</reference>
<proteinExistence type="predicted"/>